<dbReference type="InterPro" id="IPR000653">
    <property type="entry name" value="DegT/StrS_aminotransferase"/>
</dbReference>
<evidence type="ECO:0000313" key="5">
    <source>
        <dbReference type="EMBL" id="MBM3318325.1"/>
    </source>
</evidence>
<dbReference type="PANTHER" id="PTHR30244">
    <property type="entry name" value="TRANSAMINASE"/>
    <property type="match status" value="1"/>
</dbReference>
<dbReference type="GO" id="GO:0030170">
    <property type="term" value="F:pyridoxal phosphate binding"/>
    <property type="evidence" value="ECO:0007669"/>
    <property type="project" value="TreeGrafter"/>
</dbReference>
<accession>A0A937XAN6</accession>
<dbReference type="GO" id="GO:0000271">
    <property type="term" value="P:polysaccharide biosynthetic process"/>
    <property type="evidence" value="ECO:0007669"/>
    <property type="project" value="TreeGrafter"/>
</dbReference>
<dbReference type="InterPro" id="IPR015422">
    <property type="entry name" value="PyrdxlP-dep_Trfase_small"/>
</dbReference>
<dbReference type="Pfam" id="PF01041">
    <property type="entry name" value="DegT_DnrJ_EryC1"/>
    <property type="match status" value="1"/>
</dbReference>
<evidence type="ECO:0000256" key="1">
    <source>
        <dbReference type="ARBA" id="ARBA00022898"/>
    </source>
</evidence>
<dbReference type="SUPFAM" id="SSF53383">
    <property type="entry name" value="PLP-dependent transferases"/>
    <property type="match status" value="1"/>
</dbReference>
<dbReference type="CDD" id="cd00616">
    <property type="entry name" value="AHBA_syn"/>
    <property type="match status" value="1"/>
</dbReference>
<dbReference type="EMBL" id="VGIY01000325">
    <property type="protein sequence ID" value="MBM3318325.1"/>
    <property type="molecule type" value="Genomic_DNA"/>
</dbReference>
<organism evidence="5 6">
    <name type="scientific">Eiseniibacteriota bacterium</name>
    <dbReference type="NCBI Taxonomy" id="2212470"/>
    <lineage>
        <taxon>Bacteria</taxon>
        <taxon>Candidatus Eiseniibacteriota</taxon>
    </lineage>
</organism>
<dbReference type="Gene3D" id="3.90.1150.10">
    <property type="entry name" value="Aspartate Aminotransferase, domain 1"/>
    <property type="match status" value="1"/>
</dbReference>
<gene>
    <name evidence="5" type="ORF">FJY75_10795</name>
</gene>
<evidence type="ECO:0000256" key="2">
    <source>
        <dbReference type="ARBA" id="ARBA00037999"/>
    </source>
</evidence>
<comment type="caution">
    <text evidence="5">The sequence shown here is derived from an EMBL/GenBank/DDBJ whole genome shotgun (WGS) entry which is preliminary data.</text>
</comment>
<dbReference type="AlphaFoldDB" id="A0A937XAN6"/>
<reference evidence="5" key="1">
    <citation type="submission" date="2019-03" db="EMBL/GenBank/DDBJ databases">
        <title>Lake Tanganyika Metagenome-Assembled Genomes (MAGs).</title>
        <authorList>
            <person name="Tran P."/>
        </authorList>
    </citation>
    <scope>NUCLEOTIDE SEQUENCE</scope>
    <source>
        <strain evidence="5">M_DeepCast_400m_m2_100</strain>
    </source>
</reference>
<keyword evidence="5" id="KW-0808">Transferase</keyword>
<protein>
    <submittedName>
        <fullName evidence="5">DegT/DnrJ/EryC1/StrS family aminotransferase</fullName>
    </submittedName>
</protein>
<feature type="compositionally biased region" description="Basic and acidic residues" evidence="4">
    <location>
        <begin position="396"/>
        <end position="408"/>
    </location>
</feature>
<feature type="region of interest" description="Disordered" evidence="4">
    <location>
        <begin position="381"/>
        <end position="451"/>
    </location>
</feature>
<keyword evidence="5" id="KW-0032">Aminotransferase</keyword>
<proteinExistence type="inferred from homology"/>
<dbReference type="InterPro" id="IPR015424">
    <property type="entry name" value="PyrdxlP-dep_Trfase"/>
</dbReference>
<sequence length="451" mass="47492">MTDDTSRPDEPAGDPPLSVYDVRAHDRTLAPRIAAAVERVIASGWFVLGSEGERFEAAWAEWLGGGEVVGVGSGTDALRLALTAGGVGPGDGVLTVPNTAVPTASAISAAGAEPHFVDVDPATGLIAIEKVEAALRPNTRAILPVHLHGRAAPMEPLVEIARRRGLLLVEDAAQAHGALTGGRPAGTWGDFGCFSFYPSKNLGAYGDGGAIWTSSPEAAAALRRLRNYGQSDRYVHDSIGLNSRLDEIQAAILGVKLPHLRAWNRRRAELARRYRALLRSLPLALPAEAPEGAHVFHLFAVRVSDREAVRARLSARGIATQVHYPIPIHLQRAYRHLGGRPGDFPAAEAWCAETLSLPFSPALAEADLARVAGALAEALAETQAGTPAETQAEAPADPRGDARRETRSRTRNRTRSGAPGGVHPGTETPAGRAEHPAPGRGDGLAPETEAS</sequence>
<evidence type="ECO:0000256" key="3">
    <source>
        <dbReference type="RuleBase" id="RU004508"/>
    </source>
</evidence>
<evidence type="ECO:0000313" key="6">
    <source>
        <dbReference type="Proteomes" id="UP000748308"/>
    </source>
</evidence>
<dbReference type="Proteomes" id="UP000748308">
    <property type="component" value="Unassembled WGS sequence"/>
</dbReference>
<keyword evidence="1 3" id="KW-0663">Pyridoxal phosphate</keyword>
<name>A0A937XAN6_UNCEI</name>
<dbReference type="GO" id="GO:0008483">
    <property type="term" value="F:transaminase activity"/>
    <property type="evidence" value="ECO:0007669"/>
    <property type="project" value="UniProtKB-KW"/>
</dbReference>
<dbReference type="InterPro" id="IPR015421">
    <property type="entry name" value="PyrdxlP-dep_Trfase_major"/>
</dbReference>
<evidence type="ECO:0000256" key="4">
    <source>
        <dbReference type="SAM" id="MobiDB-lite"/>
    </source>
</evidence>
<dbReference type="Gene3D" id="3.40.640.10">
    <property type="entry name" value="Type I PLP-dependent aspartate aminotransferase-like (Major domain)"/>
    <property type="match status" value="1"/>
</dbReference>
<dbReference type="PANTHER" id="PTHR30244:SF36">
    <property type="entry name" value="3-OXO-GLUCOSE-6-PHOSPHATE:GLUTAMATE AMINOTRANSFERASE"/>
    <property type="match status" value="1"/>
</dbReference>
<comment type="similarity">
    <text evidence="2 3">Belongs to the DegT/DnrJ/EryC1 family.</text>
</comment>